<gene>
    <name evidence="1" type="ORF">ACFSJH_05700</name>
</gene>
<name>A0ABW4YI93_9BACL</name>
<evidence type="ECO:0000313" key="2">
    <source>
        <dbReference type="Proteomes" id="UP001597362"/>
    </source>
</evidence>
<organism evidence="1 2">
    <name type="scientific">Paenibacillus yanchengensis</name>
    <dbReference type="NCBI Taxonomy" id="2035833"/>
    <lineage>
        <taxon>Bacteria</taxon>
        <taxon>Bacillati</taxon>
        <taxon>Bacillota</taxon>
        <taxon>Bacilli</taxon>
        <taxon>Bacillales</taxon>
        <taxon>Paenibacillaceae</taxon>
        <taxon>Paenibacillus</taxon>
    </lineage>
</organism>
<evidence type="ECO:0000313" key="1">
    <source>
        <dbReference type="EMBL" id="MFD2115229.1"/>
    </source>
</evidence>
<accession>A0ABW4YI93</accession>
<proteinExistence type="predicted"/>
<sequence>MIKLGSLLDIEVNDHVDKIDPLIAFQKNNFKEWKEPQNKNSFEREFIISLIYYKNNKWLFAGVYKSNECQKNGEKYLYETELTNIQNDMLGRIIIDLTKGFRHSYSFGENYIDHLYVSEIFEKPLMIEDFPEYNNVNAEFEKLKLIVEAEIDTWKSALSITKGVYLIVDQISGKQYVGSATGDNAFGVVDQNIFIMGMEEI</sequence>
<dbReference type="Proteomes" id="UP001597362">
    <property type="component" value="Unassembled WGS sequence"/>
</dbReference>
<dbReference type="EMBL" id="JBHUHO010000013">
    <property type="protein sequence ID" value="MFD2115229.1"/>
    <property type="molecule type" value="Genomic_DNA"/>
</dbReference>
<keyword evidence="2" id="KW-1185">Reference proteome</keyword>
<reference evidence="2" key="1">
    <citation type="journal article" date="2019" name="Int. J. Syst. Evol. Microbiol.">
        <title>The Global Catalogue of Microorganisms (GCM) 10K type strain sequencing project: providing services to taxonomists for standard genome sequencing and annotation.</title>
        <authorList>
            <consortium name="The Broad Institute Genomics Platform"/>
            <consortium name="The Broad Institute Genome Sequencing Center for Infectious Disease"/>
            <person name="Wu L."/>
            <person name="Ma J."/>
        </authorList>
    </citation>
    <scope>NUCLEOTIDE SEQUENCE [LARGE SCALE GENOMIC DNA]</scope>
    <source>
        <strain evidence="2">GH52</strain>
    </source>
</reference>
<protein>
    <submittedName>
        <fullName evidence="1">Uncharacterized protein</fullName>
    </submittedName>
</protein>
<dbReference type="RefSeq" id="WP_377770251.1">
    <property type="nucleotide sequence ID" value="NZ_JBHUHO010000013.1"/>
</dbReference>
<comment type="caution">
    <text evidence="1">The sequence shown here is derived from an EMBL/GenBank/DDBJ whole genome shotgun (WGS) entry which is preliminary data.</text>
</comment>